<dbReference type="KEGG" id="nsy:104225546"/>
<dbReference type="GO" id="GO:0003700">
    <property type="term" value="F:DNA-binding transcription factor activity"/>
    <property type="evidence" value="ECO:0007669"/>
    <property type="project" value="InterPro"/>
</dbReference>
<feature type="domain" description="C2H2-type" evidence="2">
    <location>
        <begin position="78"/>
        <end position="105"/>
    </location>
</feature>
<dbReference type="eggNOG" id="ENOG502R1BM">
    <property type="taxonomic scope" value="Eukaryota"/>
</dbReference>
<keyword evidence="1" id="KW-0863">Zinc-finger</keyword>
<dbReference type="Pfam" id="PF13912">
    <property type="entry name" value="zf-C2H2_6"/>
    <property type="match status" value="1"/>
</dbReference>
<dbReference type="GO" id="GO:0009739">
    <property type="term" value="P:response to gibberellin"/>
    <property type="evidence" value="ECO:0007669"/>
    <property type="project" value="InterPro"/>
</dbReference>
<protein>
    <submittedName>
        <fullName evidence="4">Zinc finger protein 8</fullName>
    </submittedName>
</protein>
<proteinExistence type="predicted"/>
<dbReference type="PANTHER" id="PTHR46547:SF15">
    <property type="entry name" value="C2H2-TYPE DOMAIN-CONTAINING PROTEIN"/>
    <property type="match status" value="1"/>
</dbReference>
<reference evidence="3" key="1">
    <citation type="journal article" date="2013" name="Genome Biol.">
        <title>Reference genomes and transcriptomes of Nicotiana sylvestris and Nicotiana tomentosiformis.</title>
        <authorList>
            <person name="Sierro N."/>
            <person name="Battey J.N."/>
            <person name="Ouadi S."/>
            <person name="Bovet L."/>
            <person name="Goepfert S."/>
            <person name="Bakaher N."/>
            <person name="Peitsch M.C."/>
            <person name="Ivanov N.V."/>
        </authorList>
    </citation>
    <scope>NUCLEOTIDE SEQUENCE [LARGE SCALE GENOMIC DNA]</scope>
</reference>
<evidence type="ECO:0000256" key="1">
    <source>
        <dbReference type="PROSITE-ProRule" id="PRU00042"/>
    </source>
</evidence>
<name>A0A1U7W6M2_NICSY</name>
<dbReference type="PROSITE" id="PS50157">
    <property type="entry name" value="ZINC_FINGER_C2H2_2"/>
    <property type="match status" value="1"/>
</dbReference>
<sequence>MDKTEREAVDFMNVETFSPFIRPPPPPVIEKPIRLFGKELGGGSNAMSESIVHDEPETNTVNYGYKESHINEESNRKYECQYCFRNFPTSQALGGHQNAHKRERQNAKRAHLQSALAHEANIYGIMNNHRLGEPAAPSTSRHSTWNNINNSTRFYGNYHGNTVISPYSQTPINRNPLAFWRIPPADHQNSSSNLGFPNDDLKPFPLMAKSPNCDSRFGYEPKEGVHQDHLSLDLHL</sequence>
<evidence type="ECO:0000313" key="3">
    <source>
        <dbReference type="Proteomes" id="UP000189701"/>
    </source>
</evidence>
<dbReference type="PANTHER" id="PTHR46547">
    <property type="entry name" value="ZINC FINGER PROTEIN GIS"/>
    <property type="match status" value="1"/>
</dbReference>
<dbReference type="SUPFAM" id="SSF57667">
    <property type="entry name" value="beta-beta-alpha zinc fingers"/>
    <property type="match status" value="1"/>
</dbReference>
<dbReference type="Proteomes" id="UP000189701">
    <property type="component" value="Unplaced"/>
</dbReference>
<dbReference type="GO" id="GO:0008270">
    <property type="term" value="F:zinc ion binding"/>
    <property type="evidence" value="ECO:0007669"/>
    <property type="project" value="UniProtKB-KW"/>
</dbReference>
<dbReference type="STRING" id="4096.A0A1U7W6M2"/>
<evidence type="ECO:0000313" key="4">
    <source>
        <dbReference type="RefSeq" id="XP_009775672.1"/>
    </source>
</evidence>
<reference evidence="4" key="2">
    <citation type="submission" date="2025-08" db="UniProtKB">
        <authorList>
            <consortium name="RefSeq"/>
        </authorList>
    </citation>
    <scope>IDENTIFICATION</scope>
    <source>
        <tissue evidence="4">Leaf</tissue>
    </source>
</reference>
<gene>
    <name evidence="4" type="primary">LOC104225546</name>
</gene>
<dbReference type="AlphaFoldDB" id="A0A1U7W6M2"/>
<keyword evidence="1" id="KW-0479">Metal-binding</keyword>
<accession>A0A1U7W6M2</accession>
<organism evidence="3 4">
    <name type="scientific">Nicotiana sylvestris</name>
    <name type="common">Wood tobacco</name>
    <name type="synonym">South American tobacco</name>
    <dbReference type="NCBI Taxonomy" id="4096"/>
    <lineage>
        <taxon>Eukaryota</taxon>
        <taxon>Viridiplantae</taxon>
        <taxon>Streptophyta</taxon>
        <taxon>Embryophyta</taxon>
        <taxon>Tracheophyta</taxon>
        <taxon>Spermatophyta</taxon>
        <taxon>Magnoliopsida</taxon>
        <taxon>eudicotyledons</taxon>
        <taxon>Gunneridae</taxon>
        <taxon>Pentapetalae</taxon>
        <taxon>asterids</taxon>
        <taxon>lamiids</taxon>
        <taxon>Solanales</taxon>
        <taxon>Solanaceae</taxon>
        <taxon>Nicotianoideae</taxon>
        <taxon>Nicotianeae</taxon>
        <taxon>Nicotiana</taxon>
    </lineage>
</organism>
<dbReference type="PROSITE" id="PS00028">
    <property type="entry name" value="ZINC_FINGER_C2H2_1"/>
    <property type="match status" value="1"/>
</dbReference>
<dbReference type="InterPro" id="IPR036236">
    <property type="entry name" value="Znf_C2H2_sf"/>
</dbReference>
<dbReference type="GO" id="GO:0010090">
    <property type="term" value="P:trichome morphogenesis"/>
    <property type="evidence" value="ECO:0007669"/>
    <property type="project" value="InterPro"/>
</dbReference>
<dbReference type="RefSeq" id="XP_009775672.1">
    <property type="nucleotide sequence ID" value="XM_009777370.1"/>
</dbReference>
<dbReference type="GeneID" id="104225546"/>
<dbReference type="InterPro" id="IPR044291">
    <property type="entry name" value="GIS/GIS2/ZFP8"/>
</dbReference>
<dbReference type="Gene3D" id="3.30.160.60">
    <property type="entry name" value="Classic Zinc Finger"/>
    <property type="match status" value="1"/>
</dbReference>
<dbReference type="InterPro" id="IPR013087">
    <property type="entry name" value="Znf_C2H2_type"/>
</dbReference>
<dbReference type="OrthoDB" id="9442240at2759"/>
<keyword evidence="3" id="KW-1185">Reference proteome</keyword>
<evidence type="ECO:0000259" key="2">
    <source>
        <dbReference type="PROSITE" id="PS50157"/>
    </source>
</evidence>
<keyword evidence="1" id="KW-0862">Zinc</keyword>